<feature type="transmembrane region" description="Helical" evidence="2">
    <location>
        <begin position="266"/>
        <end position="288"/>
    </location>
</feature>
<evidence type="ECO:0000256" key="1">
    <source>
        <dbReference type="SAM" id="MobiDB-lite"/>
    </source>
</evidence>
<protein>
    <recommendedName>
        <fullName evidence="3">DUF6594 domain-containing protein</fullName>
    </recommendedName>
</protein>
<name>A0A4Z0ZAF6_9PEZI</name>
<dbReference type="EMBL" id="SKBN01000001">
    <property type="protein sequence ID" value="TGJ88741.1"/>
    <property type="molecule type" value="Genomic_DNA"/>
</dbReference>
<evidence type="ECO:0000259" key="3">
    <source>
        <dbReference type="Pfam" id="PF20237"/>
    </source>
</evidence>
<dbReference type="InterPro" id="IPR046529">
    <property type="entry name" value="DUF6594"/>
</dbReference>
<feature type="compositionally biased region" description="Polar residues" evidence="1">
    <location>
        <begin position="74"/>
        <end position="109"/>
    </location>
</feature>
<comment type="caution">
    <text evidence="4">The sequence shown here is derived from an EMBL/GenBank/DDBJ whole genome shotgun (WGS) entry which is preliminary data.</text>
</comment>
<feature type="region of interest" description="Disordered" evidence="1">
    <location>
        <begin position="69"/>
        <end position="109"/>
    </location>
</feature>
<proteinExistence type="predicted"/>
<dbReference type="STRING" id="37992.A0A4Z0ZAF6"/>
<accession>A0A4Z0ZAF6</accession>
<feature type="transmembrane region" description="Helical" evidence="2">
    <location>
        <begin position="295"/>
        <end position="314"/>
    </location>
</feature>
<organism evidence="4 5">
    <name type="scientific">Xylaria hypoxylon</name>
    <dbReference type="NCBI Taxonomy" id="37992"/>
    <lineage>
        <taxon>Eukaryota</taxon>
        <taxon>Fungi</taxon>
        <taxon>Dikarya</taxon>
        <taxon>Ascomycota</taxon>
        <taxon>Pezizomycotina</taxon>
        <taxon>Sordariomycetes</taxon>
        <taxon>Xylariomycetidae</taxon>
        <taxon>Xylariales</taxon>
        <taxon>Xylariaceae</taxon>
        <taxon>Xylaria</taxon>
    </lineage>
</organism>
<dbReference type="PANTHER" id="PTHR34502:SF5">
    <property type="entry name" value="DUF6594 DOMAIN-CONTAINING PROTEIN"/>
    <property type="match status" value="1"/>
</dbReference>
<dbReference type="PANTHER" id="PTHR34502">
    <property type="entry name" value="DUF6594 DOMAIN-CONTAINING PROTEIN-RELATED"/>
    <property type="match status" value="1"/>
</dbReference>
<dbReference type="Proteomes" id="UP000297716">
    <property type="component" value="Unassembled WGS sequence"/>
</dbReference>
<sequence length="318" mass="36062">MEMNENQGRTRSLDEPELSSYHRLANIMQQDENFAIFRRFQEINILQLMSLQAEILDLETWFQHRRSEDETEHPTYSSSFQALRQSQTQQHPAPSSARSSDTNLPAQDHGISSLSQYELLLRLREKMSEYNALLLQVSQLSQAPNPQKSQLMELQRWLRDEDGGAGFLKATEFKTWEETELSKYIVMKNTATEDDFLTNFVSNVLLRTFHRLFGARWKMGKIIDQRSSLTSYSDTKISKAGSIFAAVLSSALPVLTIFVLDRLHSTTVRIGVTLVFTTAFALMLAAFSSAKRVEIFAATATFAAVEVVFIGSAINQSV</sequence>
<feature type="domain" description="DUF6594" evidence="3">
    <location>
        <begin position="21"/>
        <end position="307"/>
    </location>
</feature>
<keyword evidence="2" id="KW-0472">Membrane</keyword>
<reference evidence="4 5" key="1">
    <citation type="submission" date="2019-03" db="EMBL/GenBank/DDBJ databases">
        <title>Draft genome sequence of Xylaria hypoxylon DSM 108379, a ubiquitous saprotrophic-parasitic fungi on hardwood.</title>
        <authorList>
            <person name="Buettner E."/>
            <person name="Leonhardt S."/>
            <person name="Gebauer A.M."/>
            <person name="Liers C."/>
            <person name="Hofrichter M."/>
            <person name="Kellner H."/>
        </authorList>
    </citation>
    <scope>NUCLEOTIDE SEQUENCE [LARGE SCALE GENOMIC DNA]</scope>
    <source>
        <strain evidence="4 5">DSM 108379</strain>
    </source>
</reference>
<dbReference type="Pfam" id="PF20237">
    <property type="entry name" value="DUF6594"/>
    <property type="match status" value="1"/>
</dbReference>
<dbReference type="OrthoDB" id="5342093at2759"/>
<keyword evidence="5" id="KW-1185">Reference proteome</keyword>
<evidence type="ECO:0000313" key="4">
    <source>
        <dbReference type="EMBL" id="TGJ88741.1"/>
    </source>
</evidence>
<evidence type="ECO:0000256" key="2">
    <source>
        <dbReference type="SAM" id="Phobius"/>
    </source>
</evidence>
<keyword evidence="2" id="KW-0812">Transmembrane</keyword>
<gene>
    <name evidence="4" type="ORF">E0Z10_g47</name>
</gene>
<evidence type="ECO:0000313" key="5">
    <source>
        <dbReference type="Proteomes" id="UP000297716"/>
    </source>
</evidence>
<keyword evidence="2" id="KW-1133">Transmembrane helix</keyword>
<feature type="transmembrane region" description="Helical" evidence="2">
    <location>
        <begin position="240"/>
        <end position="260"/>
    </location>
</feature>
<dbReference type="AlphaFoldDB" id="A0A4Z0ZAF6"/>